<comment type="caution">
    <text evidence="2">The sequence shown here is derived from an EMBL/GenBank/DDBJ whole genome shotgun (WGS) entry which is preliminary data.</text>
</comment>
<accession>A7ASM7</accession>
<dbReference type="GeneID" id="5479348"/>
<evidence type="ECO:0000313" key="2">
    <source>
        <dbReference type="EMBL" id="EDO07546.1"/>
    </source>
</evidence>
<evidence type="ECO:0000256" key="1">
    <source>
        <dbReference type="SAM" id="SignalP"/>
    </source>
</evidence>
<sequence length="449" mass="52840">MILHIWIIMAMALICQSKSDPIDMYGHFLLDVKDPGLYEVICGNKDNEKITKYKINCFIVAPAPVNEWAYDVTDKTLIWAKPTPNMKQTHILDYRIMMKPRTKRSKVYLHRELTLPITLQIFPDNSDLVETLANLQQSKNAEITPIRNKKIEKSTTKAKSVQANFLHLMNKENTPTEIKRITSDAELRTNCFFIKETLCQNSKVYPHYIQELYKDATQLINIYDGPLLRSRKRDLDAGNNKAHFFLDLPTDYIIQLAVDYAYIAMKSYTYEAKKQIESMLRKRECFLVNEVNDLLIDVTNLNANLELLIRQFIVIIMNGFFNLARIVHRNLGKIVESINNKSIDDMWTKIGTWEKYMKQFTDDCKVRLMEMYQSTRYTALKQASEQYYKTLLSSQRMDRANTERDLHPRWRRQLVEVLTVENNCANHCKYGTTGTRDWFRLKEQVYQSF</sequence>
<dbReference type="VEuPathDB" id="PiroplasmaDB:BBOV_IV011940"/>
<reference evidence="3" key="3">
    <citation type="journal article" date="2021" name="Int. J. Parasitol.">
        <title>Comparative analysis of gene expression between Babesia bovis blood stages and kinetes allowed by improved genome annotation.</title>
        <authorList>
            <person name="Ueti M.W."/>
            <person name="Johnson W.C."/>
            <person name="Kappmeyer L.S."/>
            <person name="Herndon D.R."/>
            <person name="Mousel M.R."/>
            <person name="Reif K.E."/>
            <person name="Taus N.S."/>
            <person name="Ifeonu O.O."/>
            <person name="Silva J.C."/>
            <person name="Suarez C.E."/>
            <person name="Brayton K.A."/>
        </authorList>
    </citation>
    <scope>NUCLEOTIDE SEQUENCE [LARGE SCALE GENOMIC DNA]</scope>
</reference>
<gene>
    <name evidence="2" type="ORF">BBOV_IV011940</name>
</gene>
<name>A7ASM7_BABBO</name>
<evidence type="ECO:0000313" key="3">
    <source>
        <dbReference type="Proteomes" id="UP000002173"/>
    </source>
</evidence>
<dbReference type="Proteomes" id="UP000002173">
    <property type="component" value="Unassembled WGS sequence"/>
</dbReference>
<keyword evidence="1" id="KW-0732">Signal</keyword>
<organism evidence="2 3">
    <name type="scientific">Babesia bovis</name>
    <dbReference type="NCBI Taxonomy" id="5865"/>
    <lineage>
        <taxon>Eukaryota</taxon>
        <taxon>Sar</taxon>
        <taxon>Alveolata</taxon>
        <taxon>Apicomplexa</taxon>
        <taxon>Aconoidasida</taxon>
        <taxon>Piroplasmida</taxon>
        <taxon>Babesiidae</taxon>
        <taxon>Babesia</taxon>
    </lineage>
</organism>
<feature type="chain" id="PRO_5002706890" evidence="1">
    <location>
        <begin position="20"/>
        <end position="449"/>
    </location>
</feature>
<reference evidence="2 3" key="1">
    <citation type="journal article" date="2007" name="PLoS Pathog.">
        <title>Genome sequence of Babesia bovis and comparative analysis of apicomplexan hemoprotozoa.</title>
        <authorList>
            <person name="Brayton K.A."/>
            <person name="Lau A.O.T."/>
            <person name="Herndon D.R."/>
            <person name="Hannick L."/>
            <person name="Kappmeyer L.S."/>
            <person name="Berens S.J."/>
            <person name="Bidwell S.L."/>
            <person name="Brown W.C."/>
            <person name="Crabtree J."/>
            <person name="Fadrosh D."/>
            <person name="Feldblum T."/>
            <person name="Forberger H.A."/>
            <person name="Haas B.J."/>
            <person name="Howell J.M."/>
            <person name="Khouri H."/>
            <person name="Koo H."/>
            <person name="Mann D.J."/>
            <person name="Norimine J."/>
            <person name="Paulsen I.T."/>
            <person name="Radune D."/>
            <person name="Ren Q."/>
            <person name="Smith R.K. Jr."/>
            <person name="Suarez C.E."/>
            <person name="White O."/>
            <person name="Wortman J.R."/>
            <person name="Knowles D.P. Jr."/>
            <person name="McElwain T.F."/>
            <person name="Nene V.M."/>
        </authorList>
    </citation>
    <scope>NUCLEOTIDE SEQUENCE [LARGE SCALE GENOMIC DNA]</scope>
    <source>
        <strain evidence="2">T2Bo</strain>
    </source>
</reference>
<keyword evidence="3" id="KW-1185">Reference proteome</keyword>
<protein>
    <submittedName>
        <fullName evidence="2">Uncharacterized protein</fullName>
    </submittedName>
</protein>
<dbReference type="OMA" id="WIIMAMA"/>
<dbReference type="KEGG" id="bbo:BBOV_IV011940"/>
<dbReference type="AlphaFoldDB" id="A7ASM7"/>
<dbReference type="EMBL" id="AAXT01000002">
    <property type="protein sequence ID" value="EDO07546.1"/>
    <property type="molecule type" value="Genomic_DNA"/>
</dbReference>
<proteinExistence type="predicted"/>
<dbReference type="InParanoid" id="A7ASM7"/>
<feature type="signal peptide" evidence="1">
    <location>
        <begin position="1"/>
        <end position="19"/>
    </location>
</feature>
<reference evidence="3" key="2">
    <citation type="journal article" date="2020" name="Data Brief">
        <title>Transcriptome dataset of Babesia bovis life stages within vertebrate and invertebrate hosts.</title>
        <authorList>
            <person name="Ueti M.W."/>
            <person name="Johnson W.C."/>
            <person name="Kappmeyer L.S."/>
            <person name="Herndon D.R."/>
            <person name="Mousel M.R."/>
            <person name="Reif K.E."/>
            <person name="Taus N.S."/>
            <person name="Ifeonu O.O."/>
            <person name="Silva J.C."/>
            <person name="Suarez C.E."/>
            <person name="Brayton K.A."/>
        </authorList>
    </citation>
    <scope>NUCLEOTIDE SEQUENCE [LARGE SCALE GENOMIC DNA]</scope>
</reference>
<dbReference type="RefSeq" id="XP_001611114.1">
    <property type="nucleotide sequence ID" value="XM_001611064.1"/>
</dbReference>